<dbReference type="Pfam" id="PF04082">
    <property type="entry name" value="Fungal_trans"/>
    <property type="match status" value="1"/>
</dbReference>
<keyword evidence="8" id="KW-1185">Reference proteome</keyword>
<evidence type="ECO:0000256" key="3">
    <source>
        <dbReference type="ARBA" id="ARBA00023015"/>
    </source>
</evidence>
<dbReference type="PANTHER" id="PTHR47338:SF6">
    <property type="entry name" value="ZN(II)2CYS6 TRANSCRIPTION FACTOR (EUROFUNG)"/>
    <property type="match status" value="1"/>
</dbReference>
<evidence type="ECO:0000313" key="7">
    <source>
        <dbReference type="EMBL" id="KEF60716.1"/>
    </source>
</evidence>
<evidence type="ECO:0000256" key="2">
    <source>
        <dbReference type="ARBA" id="ARBA00022723"/>
    </source>
</evidence>
<evidence type="ECO:0000256" key="5">
    <source>
        <dbReference type="ARBA" id="ARBA00023242"/>
    </source>
</evidence>
<dbReference type="EMBL" id="AMGV01000002">
    <property type="protein sequence ID" value="KEF60716.1"/>
    <property type="molecule type" value="Genomic_DNA"/>
</dbReference>
<reference evidence="7 8" key="1">
    <citation type="submission" date="2013-03" db="EMBL/GenBank/DDBJ databases">
        <title>The Genome Sequence of Exophiala aquamarina CBS 119918.</title>
        <authorList>
            <consortium name="The Broad Institute Genomics Platform"/>
            <person name="Cuomo C."/>
            <person name="de Hoog S."/>
            <person name="Gorbushina A."/>
            <person name="Walker B."/>
            <person name="Young S.K."/>
            <person name="Zeng Q."/>
            <person name="Gargeya S."/>
            <person name="Fitzgerald M."/>
            <person name="Haas B."/>
            <person name="Abouelleil A."/>
            <person name="Allen A.W."/>
            <person name="Alvarado L."/>
            <person name="Arachchi H.M."/>
            <person name="Berlin A.M."/>
            <person name="Chapman S.B."/>
            <person name="Gainer-Dewar J."/>
            <person name="Goldberg J."/>
            <person name="Griggs A."/>
            <person name="Gujja S."/>
            <person name="Hansen M."/>
            <person name="Howarth C."/>
            <person name="Imamovic A."/>
            <person name="Ireland A."/>
            <person name="Larimer J."/>
            <person name="McCowan C."/>
            <person name="Murphy C."/>
            <person name="Pearson M."/>
            <person name="Poon T.W."/>
            <person name="Priest M."/>
            <person name="Roberts A."/>
            <person name="Saif S."/>
            <person name="Shea T."/>
            <person name="Sisk P."/>
            <person name="Sykes S."/>
            <person name="Wortman J."/>
            <person name="Nusbaum C."/>
            <person name="Birren B."/>
        </authorList>
    </citation>
    <scope>NUCLEOTIDE SEQUENCE [LARGE SCALE GENOMIC DNA]</scope>
    <source>
        <strain evidence="7 8">CBS 119918</strain>
    </source>
</reference>
<name>A0A072PLH6_9EURO</name>
<dbReference type="Proteomes" id="UP000027920">
    <property type="component" value="Unassembled WGS sequence"/>
</dbReference>
<dbReference type="OrthoDB" id="426882at2759"/>
<dbReference type="PANTHER" id="PTHR47338">
    <property type="entry name" value="ZN(II)2CYS6 TRANSCRIPTION FACTOR (EUROFUNG)-RELATED"/>
    <property type="match status" value="1"/>
</dbReference>
<protein>
    <recommendedName>
        <fullName evidence="6">Xylanolytic transcriptional activator regulatory domain-containing protein</fullName>
    </recommendedName>
</protein>
<organism evidence="7 8">
    <name type="scientific">Exophiala aquamarina CBS 119918</name>
    <dbReference type="NCBI Taxonomy" id="1182545"/>
    <lineage>
        <taxon>Eukaryota</taxon>
        <taxon>Fungi</taxon>
        <taxon>Dikarya</taxon>
        <taxon>Ascomycota</taxon>
        <taxon>Pezizomycotina</taxon>
        <taxon>Eurotiomycetes</taxon>
        <taxon>Chaetothyriomycetidae</taxon>
        <taxon>Chaetothyriales</taxon>
        <taxon>Herpotrichiellaceae</taxon>
        <taxon>Exophiala</taxon>
    </lineage>
</organism>
<evidence type="ECO:0000313" key="8">
    <source>
        <dbReference type="Proteomes" id="UP000027920"/>
    </source>
</evidence>
<dbReference type="AlphaFoldDB" id="A0A072PLH6"/>
<dbReference type="InterPro" id="IPR007219">
    <property type="entry name" value="XnlR_reg_dom"/>
</dbReference>
<feature type="non-terminal residue" evidence="7">
    <location>
        <position position="1"/>
    </location>
</feature>
<dbReference type="RefSeq" id="XP_013263306.1">
    <property type="nucleotide sequence ID" value="XM_013407852.1"/>
</dbReference>
<dbReference type="GeneID" id="25277222"/>
<dbReference type="HOGENOM" id="CLU_015161_1_1_1"/>
<dbReference type="GO" id="GO:0003677">
    <property type="term" value="F:DNA binding"/>
    <property type="evidence" value="ECO:0007669"/>
    <property type="project" value="InterPro"/>
</dbReference>
<feature type="domain" description="Xylanolytic transcriptional activator regulatory" evidence="6">
    <location>
        <begin position="1"/>
        <end position="204"/>
    </location>
</feature>
<dbReference type="GO" id="GO:0000981">
    <property type="term" value="F:DNA-binding transcription factor activity, RNA polymerase II-specific"/>
    <property type="evidence" value="ECO:0007669"/>
    <property type="project" value="InterPro"/>
</dbReference>
<dbReference type="GO" id="GO:0008270">
    <property type="term" value="F:zinc ion binding"/>
    <property type="evidence" value="ECO:0007669"/>
    <property type="project" value="InterPro"/>
</dbReference>
<proteinExistence type="predicted"/>
<keyword evidence="3" id="KW-0805">Transcription regulation</keyword>
<dbReference type="STRING" id="1182545.A0A072PLH6"/>
<dbReference type="GO" id="GO:0005634">
    <property type="term" value="C:nucleus"/>
    <property type="evidence" value="ECO:0007669"/>
    <property type="project" value="UniProtKB-SubCell"/>
</dbReference>
<dbReference type="CDD" id="cd12148">
    <property type="entry name" value="fungal_TF_MHR"/>
    <property type="match status" value="1"/>
</dbReference>
<accession>A0A072PLH6</accession>
<comment type="subcellular location">
    <subcellularLocation>
        <location evidence="1">Nucleus</location>
    </subcellularLocation>
</comment>
<dbReference type="VEuPathDB" id="FungiDB:A1O9_02277"/>
<evidence type="ECO:0000256" key="4">
    <source>
        <dbReference type="ARBA" id="ARBA00023163"/>
    </source>
</evidence>
<gene>
    <name evidence="7" type="ORF">A1O9_02277</name>
</gene>
<dbReference type="GO" id="GO:0006351">
    <property type="term" value="P:DNA-templated transcription"/>
    <property type="evidence" value="ECO:0007669"/>
    <property type="project" value="InterPro"/>
</dbReference>
<evidence type="ECO:0000256" key="1">
    <source>
        <dbReference type="ARBA" id="ARBA00004123"/>
    </source>
</evidence>
<evidence type="ECO:0000259" key="6">
    <source>
        <dbReference type="Pfam" id="PF04082"/>
    </source>
</evidence>
<keyword evidence="4" id="KW-0804">Transcription</keyword>
<feature type="non-terminal residue" evidence="7">
    <location>
        <position position="385"/>
    </location>
</feature>
<comment type="caution">
    <text evidence="7">The sequence shown here is derived from an EMBL/GenBank/DDBJ whole genome shotgun (WGS) entry which is preliminary data.</text>
</comment>
<dbReference type="InterPro" id="IPR050815">
    <property type="entry name" value="TF_fung"/>
</dbReference>
<sequence>YFSYCHRQPLWLFDSERDLDADTCCEELLLSVLALTAQHCDGTEPAGTIKPPEIYANACRNLIMLRIAGGNVTISALQSLCLLAYANFVLNDTHVARLHVSLAKNLLQCAGLEITSTPERTIIYESRRKLCWSILILDQLFGMQSRIPSVPDDIQSPCFLDLSEISQKASIKCQLFPLEYHEEMKGKAIGVWSYMIQQISIWSSVRSYVWNCANGHNSSPWSPDSEYTLINSSLLDLECRIPPFVRFGNSRLFERSSTDLQANRHFWMPWLSIQVFYHAIHMVLNHPFLYSQKQSQHRQGPNIFWKTSAELAMLHCRWVTRLLGLSTDKKLIFSDPFFAYAASIAATLHFYYSRATDIETSTGALDDLQKCRSFMSKMATHWPIC</sequence>
<keyword evidence="5" id="KW-0539">Nucleus</keyword>
<keyword evidence="2" id="KW-0479">Metal-binding</keyword>